<keyword evidence="2" id="KW-1185">Reference proteome</keyword>
<comment type="caution">
    <text evidence="1">The sequence shown here is derived from an EMBL/GenBank/DDBJ whole genome shotgun (WGS) entry which is preliminary data.</text>
</comment>
<organism evidence="1 2">
    <name type="scientific">Durusdinium trenchii</name>
    <dbReference type="NCBI Taxonomy" id="1381693"/>
    <lineage>
        <taxon>Eukaryota</taxon>
        <taxon>Sar</taxon>
        <taxon>Alveolata</taxon>
        <taxon>Dinophyceae</taxon>
        <taxon>Suessiales</taxon>
        <taxon>Symbiodiniaceae</taxon>
        <taxon>Durusdinium</taxon>
    </lineage>
</organism>
<sequence length="67" mass="7404">MERVSVIGSLRDGRDAALPMALTTGLNAWMRQLVFRMVAWDADARPSAVEVLDELDADQWASGSLDR</sequence>
<gene>
    <name evidence="1" type="ORF">CCMP2556_LOCUS1270</name>
</gene>
<protein>
    <submittedName>
        <fullName evidence="1">Uncharacterized protein</fullName>
    </submittedName>
</protein>
<dbReference type="Proteomes" id="UP001642484">
    <property type="component" value="Unassembled WGS sequence"/>
</dbReference>
<evidence type="ECO:0000313" key="2">
    <source>
        <dbReference type="Proteomes" id="UP001642484"/>
    </source>
</evidence>
<accession>A0ABP0HEG0</accession>
<dbReference type="EMBL" id="CAXAMN010000436">
    <property type="protein sequence ID" value="CAK8988455.1"/>
    <property type="molecule type" value="Genomic_DNA"/>
</dbReference>
<name>A0ABP0HEG0_9DINO</name>
<proteinExistence type="predicted"/>
<reference evidence="1 2" key="1">
    <citation type="submission" date="2024-02" db="EMBL/GenBank/DDBJ databases">
        <authorList>
            <person name="Chen Y."/>
            <person name="Shah S."/>
            <person name="Dougan E. K."/>
            <person name="Thang M."/>
            <person name="Chan C."/>
        </authorList>
    </citation>
    <scope>NUCLEOTIDE SEQUENCE [LARGE SCALE GENOMIC DNA]</scope>
</reference>
<evidence type="ECO:0000313" key="1">
    <source>
        <dbReference type="EMBL" id="CAK8988455.1"/>
    </source>
</evidence>